<gene>
    <name evidence="1" type="ORF">EGYM00163_LOCUS40398</name>
</gene>
<proteinExistence type="predicted"/>
<sequence>MLHTILLLRAHILPHRKQSPNITRGVWNAQGLYCTWVHGGQPFFHAVPPAVYFAPDYPAQIQRQKFQIQRKSSVNYPKIHRKVDSCVPPLVNIKITSFADHRGFVQRPLTTFNQFTLVHITIDDCKQIPDQET</sequence>
<evidence type="ECO:0000313" key="1">
    <source>
        <dbReference type="EMBL" id="CAE0829120.1"/>
    </source>
</evidence>
<organism evidence="1">
    <name type="scientific">Eutreptiella gymnastica</name>
    <dbReference type="NCBI Taxonomy" id="73025"/>
    <lineage>
        <taxon>Eukaryota</taxon>
        <taxon>Discoba</taxon>
        <taxon>Euglenozoa</taxon>
        <taxon>Euglenida</taxon>
        <taxon>Spirocuta</taxon>
        <taxon>Euglenophyceae</taxon>
        <taxon>Eutreptiales</taxon>
        <taxon>Eutreptiaceae</taxon>
        <taxon>Eutreptiella</taxon>
    </lineage>
</organism>
<dbReference type="AlphaFoldDB" id="A0A7S4LH39"/>
<dbReference type="EMBL" id="HBJA01117372">
    <property type="protein sequence ID" value="CAE0829120.1"/>
    <property type="molecule type" value="Transcribed_RNA"/>
</dbReference>
<protein>
    <submittedName>
        <fullName evidence="1">Uncharacterized protein</fullName>
    </submittedName>
</protein>
<reference evidence="1" key="1">
    <citation type="submission" date="2021-01" db="EMBL/GenBank/DDBJ databases">
        <authorList>
            <person name="Corre E."/>
            <person name="Pelletier E."/>
            <person name="Niang G."/>
            <person name="Scheremetjew M."/>
            <person name="Finn R."/>
            <person name="Kale V."/>
            <person name="Holt S."/>
            <person name="Cochrane G."/>
            <person name="Meng A."/>
            <person name="Brown T."/>
            <person name="Cohen L."/>
        </authorList>
    </citation>
    <scope>NUCLEOTIDE SEQUENCE</scope>
    <source>
        <strain evidence="1">CCMP1594</strain>
    </source>
</reference>
<accession>A0A7S4LH39</accession>
<name>A0A7S4LH39_9EUGL</name>